<evidence type="ECO:0000313" key="4">
    <source>
        <dbReference type="Proteomes" id="UP000054735"/>
    </source>
</evidence>
<dbReference type="AlphaFoldDB" id="A0A378IAV1"/>
<dbReference type="EMBL" id="LNXT01000003">
    <property type="protein sequence ID" value="KTC75572.1"/>
    <property type="molecule type" value="Genomic_DNA"/>
</dbReference>
<evidence type="ECO:0000313" key="3">
    <source>
        <dbReference type="EMBL" id="STX31895.1"/>
    </source>
</evidence>
<protein>
    <submittedName>
        <fullName evidence="3">Ankyrin repeat protein</fullName>
    </submittedName>
</protein>
<feature type="coiled-coil region" evidence="1">
    <location>
        <begin position="356"/>
        <end position="386"/>
    </location>
</feature>
<evidence type="ECO:0000313" key="5">
    <source>
        <dbReference type="Proteomes" id="UP000255066"/>
    </source>
</evidence>
<name>A0A378IAV1_9GAMM</name>
<sequence length="1243" mass="142520">MSGFTTIAESPLGRLIAEFRERRQAILTKNRNDEISLVDSSLKKEFSEAQVKLINQAFDWMTETVLPAFDNGVDPGGFKLYSFKNQCEKLLENTEYLISDPDQLLVHGISENLASWLTSQKFNDKNIDNIKIFLKEKIKNSAGDLVPGWEKIPEFSLNDSLVKIDAAIDNFDFRAYLVEGQFDAEALITNGNFLWHLKEKIEVKNTYQLRIYDPVVYDLFVVFQDLLNGLPNLMDDLVPFLNPKAFQFTILGIGSTLISEPVRKDVGKFNYKITGINEPVYASTIYLRVLNNIRFLLSNAIKSYEQAHAQKVHQRETINNANQQFQLINDAINTLQSYKIPQIEPSKSSAEVVAIYEEELLRVDEHQEKVQELHRLLEEVKETLDENIVYSAVRENARALGNKLGEVQKALIQRKPQLSELLEKAKLKKLADDRLAQANVDDLYKLLEDNFKKIEEVSTAKAETEHLIQEIDEGAEKLSEQFFKLRSQFIEYLPKIIANSTQPPKHPVKIQHQDLNQLIQVFAEWKTILATEKVQTEHAIELRIPLLDAVEKCLNESEKDSFPLKAINKLEVLQGKSKSGLDYFLTAIGDASFDIIRIAFISSDYQIDKKAELYALIDKKRKEYAAVMEKQGGIDALLSEAEDILCQITEIEDNRTFHEEQYGKQKASLVEHQQQLDDLQIEQNRLQAVISFFDSAKNLPDKVNELDAVEGFQEEGVKEYYKQSAFLIEKMNGFKTKIEIHSPYHANLKSILSLKEAADQQMDTYLKHELKRQGATQDLISTQLEEMNQCLSANLHLDAFNGHLEQFCRLRNQLNDCRKTIEFIAKLNPAVAEESVQSLASATAEFEKTARKLEQRANHVIDSMRMRFTPRAMGELKNLSFNADDEGVQNFVIKQNSLDRAYTQIDEFSVEGIQCLQSLLKQFEPETAGIHERLAACLEYQQEFAAIYSEKAAVSENIQDRIKRRNQILISFSNDLEIYFQKRAVRHHHKDFFSSADKDHRRGFIESLELKLAKFKATGQTNEILDLVENEGKEYRGVYLQPLLNRLTLAIKNYNKQVPSTYEAPFHYEEKHFSEQQREELLKKIQVKNVETAERMYSLYKSIQAMKVYGETLKVEHEKEGTTAVQLSEQLSRRVDAFLMENEVSLSENGTVSEEKFQDFDTDFRVHLHSQDDVMSKQRKTWLPIVGNILISLCSAGLALVAKLAYTKLKEGHASGFFTKTARMGLVDDIEESMKKFAVASCA</sequence>
<dbReference type="RefSeq" id="WP_058522414.1">
    <property type="nucleotide sequence ID" value="NZ_CAAAHV010000006.1"/>
</dbReference>
<dbReference type="OrthoDB" id="5651756at2"/>
<dbReference type="Proteomes" id="UP000054735">
    <property type="component" value="Unassembled WGS sequence"/>
</dbReference>
<evidence type="ECO:0000256" key="1">
    <source>
        <dbReference type="SAM" id="Coils"/>
    </source>
</evidence>
<dbReference type="Proteomes" id="UP000255066">
    <property type="component" value="Unassembled WGS sequence"/>
</dbReference>
<keyword evidence="4" id="KW-1185">Reference proteome</keyword>
<reference evidence="2 4" key="1">
    <citation type="submission" date="2015-11" db="EMBL/GenBank/DDBJ databases">
        <title>Genomic analysis of 38 Legionella species identifies large and diverse effector repertoires.</title>
        <authorList>
            <person name="Burstein D."/>
            <person name="Amaro F."/>
            <person name="Zusman T."/>
            <person name="Lifshitz Z."/>
            <person name="Cohen O."/>
            <person name="Gilbert J.A."/>
            <person name="Pupko T."/>
            <person name="Shuman H.A."/>
            <person name="Segal G."/>
        </authorList>
    </citation>
    <scope>NUCLEOTIDE SEQUENCE [LARGE SCALE GENOMIC DNA]</scope>
    <source>
        <strain evidence="2 4">CDC#1407-AL-14</strain>
    </source>
</reference>
<gene>
    <name evidence="2" type="ORF">Lbir_0292</name>
    <name evidence="3" type="ORF">NCTC12437_01670</name>
</gene>
<dbReference type="EMBL" id="UGNW01000001">
    <property type="protein sequence ID" value="STX31895.1"/>
    <property type="molecule type" value="Genomic_DNA"/>
</dbReference>
<proteinExistence type="predicted"/>
<keyword evidence="1" id="KW-0175">Coiled coil</keyword>
<evidence type="ECO:0000313" key="2">
    <source>
        <dbReference type="EMBL" id="KTC75572.1"/>
    </source>
</evidence>
<accession>A0A378IAV1</accession>
<feature type="coiled-coil region" evidence="1">
    <location>
        <begin position="634"/>
        <end position="689"/>
    </location>
</feature>
<organism evidence="3 5">
    <name type="scientific">Legionella birminghamensis</name>
    <dbReference type="NCBI Taxonomy" id="28083"/>
    <lineage>
        <taxon>Bacteria</taxon>
        <taxon>Pseudomonadati</taxon>
        <taxon>Pseudomonadota</taxon>
        <taxon>Gammaproteobacteria</taxon>
        <taxon>Legionellales</taxon>
        <taxon>Legionellaceae</taxon>
        <taxon>Legionella</taxon>
    </lineage>
</organism>
<reference evidence="3 5" key="2">
    <citation type="submission" date="2018-06" db="EMBL/GenBank/DDBJ databases">
        <authorList>
            <consortium name="Pathogen Informatics"/>
            <person name="Doyle S."/>
        </authorList>
    </citation>
    <scope>NUCLEOTIDE SEQUENCE [LARGE SCALE GENOMIC DNA]</scope>
    <source>
        <strain evidence="3 5">NCTC12437</strain>
    </source>
</reference>